<feature type="region of interest" description="Disordered" evidence="7">
    <location>
        <begin position="190"/>
        <end position="213"/>
    </location>
</feature>
<keyword evidence="6 8" id="KW-0472">Membrane</keyword>
<evidence type="ECO:0000313" key="9">
    <source>
        <dbReference type="EMBL" id="OOF70962.1"/>
    </source>
</evidence>
<accession>A0ABX3KZE0</accession>
<dbReference type="InterPro" id="IPR019305">
    <property type="entry name" value="Uncharacterised_Smp"/>
</dbReference>
<evidence type="ECO:0000256" key="4">
    <source>
        <dbReference type="ARBA" id="ARBA00022692"/>
    </source>
</evidence>
<reference evidence="9 10" key="1">
    <citation type="submission" date="2016-10" db="EMBL/GenBank/DDBJ databases">
        <title>Rodentibacter gen. nov. and new species.</title>
        <authorList>
            <person name="Christensen H."/>
        </authorList>
    </citation>
    <scope>NUCLEOTIDE SEQUENCE [LARGE SCALE GENOMIC DNA]</scope>
    <source>
        <strain evidence="9 10">1998236014</strain>
    </source>
</reference>
<evidence type="ECO:0000256" key="3">
    <source>
        <dbReference type="ARBA" id="ARBA00022475"/>
    </source>
</evidence>
<protein>
    <submittedName>
        <fullName evidence="9">Hemolysin regulation protein AhpA</fullName>
    </submittedName>
</protein>
<organism evidence="9 10">
    <name type="scientific">Rodentibacter caecimuris</name>
    <dbReference type="NCBI Taxonomy" id="1796644"/>
    <lineage>
        <taxon>Bacteria</taxon>
        <taxon>Pseudomonadati</taxon>
        <taxon>Pseudomonadota</taxon>
        <taxon>Gammaproteobacteria</taxon>
        <taxon>Pasteurellales</taxon>
        <taxon>Pasteurellaceae</taxon>
        <taxon>Rodentibacter</taxon>
    </lineage>
</organism>
<evidence type="ECO:0000256" key="6">
    <source>
        <dbReference type="ARBA" id="ARBA00023136"/>
    </source>
</evidence>
<keyword evidence="3" id="KW-1003">Cell membrane</keyword>
<evidence type="ECO:0000256" key="2">
    <source>
        <dbReference type="ARBA" id="ARBA00005362"/>
    </source>
</evidence>
<evidence type="ECO:0000256" key="7">
    <source>
        <dbReference type="SAM" id="MobiDB-lite"/>
    </source>
</evidence>
<name>A0ABX3KZE0_9PAST</name>
<evidence type="ECO:0000256" key="8">
    <source>
        <dbReference type="SAM" id="Phobius"/>
    </source>
</evidence>
<comment type="subcellular location">
    <subcellularLocation>
        <location evidence="1">Cell membrane</location>
    </subcellularLocation>
</comment>
<keyword evidence="10" id="KW-1185">Reference proteome</keyword>
<feature type="compositionally biased region" description="Polar residues" evidence="7">
    <location>
        <begin position="190"/>
        <end position="204"/>
    </location>
</feature>
<sequence length="213" mass="24130">MLVIIIILTAGAFSAILYGVKQFKIGSQLSSINQVSNLSHILVRQQANLFSMLLGADPKLSLLIENLDNFTKEDFVIEAAIYNKYGELLAQSSNAGNLREQLGLAQTQTGEIIEQQIVEPIYTNSTVEGFLRVTFDSRYGQTTQNKINQLFYHLYGELIIVFLLGALAASSIHYFLGRYRRILRHHHSIQDAQSSKKTKNTASLNFHRRRRRV</sequence>
<proteinExistence type="inferred from homology"/>
<evidence type="ECO:0000256" key="5">
    <source>
        <dbReference type="ARBA" id="ARBA00022989"/>
    </source>
</evidence>
<dbReference type="EMBL" id="MLAA01000005">
    <property type="protein sequence ID" value="OOF70962.1"/>
    <property type="molecule type" value="Genomic_DNA"/>
</dbReference>
<gene>
    <name evidence="9" type="ORF">BKG89_01580</name>
</gene>
<keyword evidence="5 8" id="KW-1133">Transmembrane helix</keyword>
<keyword evidence="4 8" id="KW-0812">Transmembrane</keyword>
<feature type="transmembrane region" description="Helical" evidence="8">
    <location>
        <begin position="150"/>
        <end position="176"/>
    </location>
</feature>
<evidence type="ECO:0000256" key="1">
    <source>
        <dbReference type="ARBA" id="ARBA00004236"/>
    </source>
</evidence>
<comment type="similarity">
    <text evidence="2">Belongs to the Smp family.</text>
</comment>
<comment type="caution">
    <text evidence="9">The sequence shown here is derived from an EMBL/GenBank/DDBJ whole genome shotgun (WGS) entry which is preliminary data.</text>
</comment>
<dbReference type="Pfam" id="PF10144">
    <property type="entry name" value="SMP_2"/>
    <property type="match status" value="1"/>
</dbReference>
<evidence type="ECO:0000313" key="10">
    <source>
        <dbReference type="Proteomes" id="UP000188820"/>
    </source>
</evidence>
<dbReference type="Proteomes" id="UP000188820">
    <property type="component" value="Unassembled WGS sequence"/>
</dbReference>